<reference evidence="3 4" key="1">
    <citation type="submission" date="2019-12" db="EMBL/GenBank/DDBJ databases">
        <title>Nocardia macrotermitis sp. nov. and Nocardia aurantia sp. nov., isolated from the gut of the fungus growing-termite Macrotermes natalensis.</title>
        <authorList>
            <person name="Christine B."/>
            <person name="Rene B."/>
        </authorList>
    </citation>
    <scope>NUCLEOTIDE SEQUENCE [LARGE SCALE GENOMIC DNA]</scope>
    <source>
        <strain evidence="3 4">DSM 102126</strain>
    </source>
</reference>
<evidence type="ECO:0000259" key="2">
    <source>
        <dbReference type="SMART" id="SM00458"/>
    </source>
</evidence>
<name>A0A6I4WHN8_9ACTN</name>
<dbReference type="SUPFAM" id="SSF50370">
    <property type="entry name" value="Ricin B-like lectins"/>
    <property type="match status" value="1"/>
</dbReference>
<gene>
    <name evidence="3" type="ORF">GQ466_27825</name>
</gene>
<dbReference type="Pfam" id="PF00652">
    <property type="entry name" value="Ricin_B_lectin"/>
    <property type="match status" value="1"/>
</dbReference>
<proteinExistence type="predicted"/>
<feature type="chain" id="PRO_5026089168" description="Ricin B lectin domain-containing protein" evidence="1">
    <location>
        <begin position="27"/>
        <end position="381"/>
    </location>
</feature>
<keyword evidence="4" id="KW-1185">Reference proteome</keyword>
<dbReference type="RefSeq" id="WP_161106030.1">
    <property type="nucleotide sequence ID" value="NZ_JBHLYI010000015.1"/>
</dbReference>
<accession>A0A6I4WHN8</accession>
<evidence type="ECO:0000313" key="3">
    <source>
        <dbReference type="EMBL" id="MXQ67835.1"/>
    </source>
</evidence>
<dbReference type="InterPro" id="IPR035992">
    <property type="entry name" value="Ricin_B-like_lectins"/>
</dbReference>
<dbReference type="EMBL" id="WUTW01000009">
    <property type="protein sequence ID" value="MXQ67835.1"/>
    <property type="molecule type" value="Genomic_DNA"/>
</dbReference>
<evidence type="ECO:0000313" key="4">
    <source>
        <dbReference type="Proteomes" id="UP000431901"/>
    </source>
</evidence>
<protein>
    <recommendedName>
        <fullName evidence="2">Ricin B lectin domain-containing protein</fullName>
    </recommendedName>
</protein>
<feature type="domain" description="Ricin B lectin" evidence="2">
    <location>
        <begin position="252"/>
        <end position="375"/>
    </location>
</feature>
<dbReference type="OrthoDB" id="9807519at2"/>
<dbReference type="InterPro" id="IPR021862">
    <property type="entry name" value="DUF3472"/>
</dbReference>
<dbReference type="SMART" id="SM00458">
    <property type="entry name" value="RICIN"/>
    <property type="match status" value="1"/>
</dbReference>
<organism evidence="3 4">
    <name type="scientific">Actinomadura rayongensis</name>
    <dbReference type="NCBI Taxonomy" id="1429076"/>
    <lineage>
        <taxon>Bacteria</taxon>
        <taxon>Bacillati</taxon>
        <taxon>Actinomycetota</taxon>
        <taxon>Actinomycetes</taxon>
        <taxon>Streptosporangiales</taxon>
        <taxon>Thermomonosporaceae</taxon>
        <taxon>Actinomadura</taxon>
    </lineage>
</organism>
<evidence type="ECO:0000256" key="1">
    <source>
        <dbReference type="SAM" id="SignalP"/>
    </source>
</evidence>
<comment type="caution">
    <text evidence="3">The sequence shown here is derived from an EMBL/GenBank/DDBJ whole genome shotgun (WGS) entry which is preliminary data.</text>
</comment>
<sequence>MLTRTRCLTAVAGAGILLSVAHPASASVGGGNVSIGWSIPGTPAQGLTNITFPIAANPATDPRGGTFFAQQYNFQHNVMGYIGLQPRADKNGKQRLDAHFSLFGDGASTTDANCHPGADNGGGVTCATEFDAVYGHTYDLTVTRTATDTWTGTATDTVTGAKTHIGTYKVPAGSGTLTGGQAGFVEYFAGVPSCAEMPRADVTFGGPTSTDAGGLTGTTKAGKEYSDCVGKGDYRAVQVGNGVRLTRGFLSTRDTLIYKATAGGRCMDASGDGDGSAIVAYDCHGNQNQRWRPQSDRTLRSLGQCLDVRGASTADGTPIILWPCHGRPNQQWTFKDGALIGTGSGKCADVGSGNRGTALVIRTCNGSSGQKWSTLPGSAAV</sequence>
<feature type="signal peptide" evidence="1">
    <location>
        <begin position="1"/>
        <end position="26"/>
    </location>
</feature>
<dbReference type="PROSITE" id="PS50231">
    <property type="entry name" value="RICIN_B_LECTIN"/>
    <property type="match status" value="1"/>
</dbReference>
<dbReference type="Proteomes" id="UP000431901">
    <property type="component" value="Unassembled WGS sequence"/>
</dbReference>
<dbReference type="InterPro" id="IPR000772">
    <property type="entry name" value="Ricin_B_lectin"/>
</dbReference>
<dbReference type="AlphaFoldDB" id="A0A6I4WHN8"/>
<dbReference type="Gene3D" id="2.80.10.50">
    <property type="match status" value="1"/>
</dbReference>
<keyword evidence="1" id="KW-0732">Signal</keyword>
<dbReference type="Pfam" id="PF11958">
    <property type="entry name" value="DUF3472"/>
    <property type="match status" value="1"/>
</dbReference>